<sequence>MLLGGEASHLSTVRRWYAEFDRGRVSLHDEIREGRPSTAINEENVAPVRTQNNFVAVEILMNSPPNINGPELIGVKNAVKVRSQTFKCRV</sequence>
<evidence type="ECO:0000313" key="2">
    <source>
        <dbReference type="Proteomes" id="UP000299102"/>
    </source>
</evidence>
<reference evidence="1 2" key="1">
    <citation type="journal article" date="2019" name="Commun. Biol.">
        <title>The bagworm genome reveals a unique fibroin gene that provides high tensile strength.</title>
        <authorList>
            <person name="Kono N."/>
            <person name="Nakamura H."/>
            <person name="Ohtoshi R."/>
            <person name="Tomita M."/>
            <person name="Numata K."/>
            <person name="Arakawa K."/>
        </authorList>
    </citation>
    <scope>NUCLEOTIDE SEQUENCE [LARGE SCALE GENOMIC DNA]</scope>
</reference>
<comment type="caution">
    <text evidence="1">The sequence shown here is derived from an EMBL/GenBank/DDBJ whole genome shotgun (WGS) entry which is preliminary data.</text>
</comment>
<evidence type="ECO:0000313" key="1">
    <source>
        <dbReference type="EMBL" id="GBP70455.1"/>
    </source>
</evidence>
<proteinExistence type="predicted"/>
<organism evidence="1 2">
    <name type="scientific">Eumeta variegata</name>
    <name type="common">Bagworm moth</name>
    <name type="synonym">Eumeta japonica</name>
    <dbReference type="NCBI Taxonomy" id="151549"/>
    <lineage>
        <taxon>Eukaryota</taxon>
        <taxon>Metazoa</taxon>
        <taxon>Ecdysozoa</taxon>
        <taxon>Arthropoda</taxon>
        <taxon>Hexapoda</taxon>
        <taxon>Insecta</taxon>
        <taxon>Pterygota</taxon>
        <taxon>Neoptera</taxon>
        <taxon>Endopterygota</taxon>
        <taxon>Lepidoptera</taxon>
        <taxon>Glossata</taxon>
        <taxon>Ditrysia</taxon>
        <taxon>Tineoidea</taxon>
        <taxon>Psychidae</taxon>
        <taxon>Oiketicinae</taxon>
        <taxon>Eumeta</taxon>
    </lineage>
</organism>
<gene>
    <name evidence="1" type="ORF">EVAR_52796_1</name>
</gene>
<protein>
    <recommendedName>
        <fullName evidence="3">Mos1 transposase HTH domain-containing protein</fullName>
    </recommendedName>
</protein>
<name>A0A4C1Y7N7_EUMVA</name>
<dbReference type="OrthoDB" id="10017160at2759"/>
<dbReference type="Proteomes" id="UP000299102">
    <property type="component" value="Unassembled WGS sequence"/>
</dbReference>
<keyword evidence="2" id="KW-1185">Reference proteome</keyword>
<dbReference type="AlphaFoldDB" id="A0A4C1Y7N7"/>
<evidence type="ECO:0008006" key="3">
    <source>
        <dbReference type="Google" id="ProtNLM"/>
    </source>
</evidence>
<dbReference type="EMBL" id="BGZK01001075">
    <property type="protein sequence ID" value="GBP70455.1"/>
    <property type="molecule type" value="Genomic_DNA"/>
</dbReference>
<accession>A0A4C1Y7N7</accession>